<dbReference type="RefSeq" id="XP_031873410.1">
    <property type="nucleotide sequence ID" value="XM_032009356.1"/>
</dbReference>
<gene>
    <name evidence="2" type="ORF">BP5553_00733</name>
</gene>
<feature type="compositionally biased region" description="Low complexity" evidence="1">
    <location>
        <begin position="36"/>
        <end position="52"/>
    </location>
</feature>
<evidence type="ECO:0000313" key="2">
    <source>
        <dbReference type="EMBL" id="RDL40754.1"/>
    </source>
</evidence>
<name>A0A370TZ08_9HELO</name>
<sequence length="168" mass="17874">MTSPYKRVGRGGAGNFHSEEVIHNSTSQGCLPQPDLESQSLTPSLTTSSKPPAEYLHTGRGGAGNWAQSTAPPLPTADSESILPTSTSPPSTPQAVQAPASGTTATYRGGRGGAGNYSWEEGDEERKRKEEEGEKEKEVRKRVVDDVDMRLAKPGRAVVVDTVNRVKA</sequence>
<dbReference type="PANTHER" id="PTHR34693:SF5">
    <property type="match status" value="1"/>
</dbReference>
<dbReference type="EMBL" id="NPIC01000001">
    <property type="protein sequence ID" value="RDL40754.1"/>
    <property type="molecule type" value="Genomic_DNA"/>
</dbReference>
<proteinExistence type="predicted"/>
<keyword evidence="3" id="KW-1185">Reference proteome</keyword>
<evidence type="ECO:0000256" key="1">
    <source>
        <dbReference type="SAM" id="MobiDB-lite"/>
    </source>
</evidence>
<protein>
    <submittedName>
        <fullName evidence="2">Uncharacterized protein</fullName>
    </submittedName>
</protein>
<dbReference type="Proteomes" id="UP000254866">
    <property type="component" value="Unassembled WGS sequence"/>
</dbReference>
<feature type="compositionally biased region" description="Basic and acidic residues" evidence="1">
    <location>
        <begin position="124"/>
        <end position="139"/>
    </location>
</feature>
<feature type="region of interest" description="Disordered" evidence="1">
    <location>
        <begin position="1"/>
        <end position="139"/>
    </location>
</feature>
<dbReference type="InterPro" id="IPR053203">
    <property type="entry name" value="Cisplatin_resist-associated"/>
</dbReference>
<accession>A0A370TZ08</accession>
<evidence type="ECO:0000313" key="3">
    <source>
        <dbReference type="Proteomes" id="UP000254866"/>
    </source>
</evidence>
<dbReference type="PANTHER" id="PTHR34693">
    <property type="entry name" value="PROTEIN PAR32"/>
    <property type="match status" value="1"/>
</dbReference>
<dbReference type="GeneID" id="43593582"/>
<dbReference type="OrthoDB" id="4159136at2759"/>
<dbReference type="Pfam" id="PF12223">
    <property type="entry name" value="DUF3602"/>
    <property type="match status" value="2"/>
</dbReference>
<dbReference type="AlphaFoldDB" id="A0A370TZ08"/>
<reference evidence="2 3" key="1">
    <citation type="journal article" date="2018" name="IMA Fungus">
        <title>IMA Genome-F 9: Draft genome sequence of Annulohypoxylon stygium, Aspergillus mulundensis, Berkeleyomyces basicola (syn. Thielaviopsis basicola), Ceratocystis smalleyi, two Cercospora beticola strains, Coleophoma cylindrospora, Fusarium fracticaudum, Phialophora cf. hyalina, and Morchella septimelata.</title>
        <authorList>
            <person name="Wingfield B.D."/>
            <person name="Bills G.F."/>
            <person name="Dong Y."/>
            <person name="Huang W."/>
            <person name="Nel W.J."/>
            <person name="Swalarsk-Parry B.S."/>
            <person name="Vaghefi N."/>
            <person name="Wilken P.M."/>
            <person name="An Z."/>
            <person name="de Beer Z.W."/>
            <person name="De Vos L."/>
            <person name="Chen L."/>
            <person name="Duong T.A."/>
            <person name="Gao Y."/>
            <person name="Hammerbacher A."/>
            <person name="Kikkert J.R."/>
            <person name="Li Y."/>
            <person name="Li H."/>
            <person name="Li K."/>
            <person name="Li Q."/>
            <person name="Liu X."/>
            <person name="Ma X."/>
            <person name="Naidoo K."/>
            <person name="Pethybridge S.J."/>
            <person name="Sun J."/>
            <person name="Steenkamp E.T."/>
            <person name="van der Nest M.A."/>
            <person name="van Wyk S."/>
            <person name="Wingfield M.J."/>
            <person name="Xiong C."/>
            <person name="Yue Q."/>
            <person name="Zhang X."/>
        </authorList>
    </citation>
    <scope>NUCLEOTIDE SEQUENCE [LARGE SCALE GENOMIC DNA]</scope>
    <source>
        <strain evidence="2 3">BP 5553</strain>
    </source>
</reference>
<organism evidence="2 3">
    <name type="scientific">Venustampulla echinocandica</name>
    <dbReference type="NCBI Taxonomy" id="2656787"/>
    <lineage>
        <taxon>Eukaryota</taxon>
        <taxon>Fungi</taxon>
        <taxon>Dikarya</taxon>
        <taxon>Ascomycota</taxon>
        <taxon>Pezizomycotina</taxon>
        <taxon>Leotiomycetes</taxon>
        <taxon>Helotiales</taxon>
        <taxon>Pleuroascaceae</taxon>
        <taxon>Venustampulla</taxon>
    </lineage>
</organism>
<comment type="caution">
    <text evidence="2">The sequence shown here is derived from an EMBL/GenBank/DDBJ whole genome shotgun (WGS) entry which is preliminary data.</text>
</comment>
<dbReference type="InterPro" id="IPR022024">
    <property type="entry name" value="DUF3602"/>
</dbReference>